<dbReference type="Gene3D" id="2.160.20.110">
    <property type="match status" value="1"/>
</dbReference>
<feature type="domain" description="BACON" evidence="1">
    <location>
        <begin position="235"/>
        <end position="290"/>
    </location>
</feature>
<gene>
    <name evidence="2" type="ORF">BHV66_04105</name>
</gene>
<dbReference type="EMBL" id="MNQH01000008">
    <property type="protein sequence ID" value="OKY95400.1"/>
    <property type="molecule type" value="Genomic_DNA"/>
</dbReference>
<sequence length="759" mass="82215">MKRIIGLLFIALSLSCCSKSETDKEGGGNYVLSITPQNLKFPANGDSQNVIVASNGQWSLSGGDSWCTPTITSGGNGANVTFSVQKNIELQPRNTSFTFTLGDEKEILYVTQEAASNSNISLNPKSATVSSNSNTQSVIVTCNGTWALSGETVSWCRPSKTSGKNNDVVTFNIDANNLPDDRNATYTFTCATESAKFVLTQKGKDALTVTKSKFEVSAQGEQIAVEVNANISFEYEIAQADKSWVSYVGTRAMTTSRLLFSISPNEETATREGTITITSEIGKETIKIYQFGASPALVLTQKEYIVPSDGQTIKVELNSNVDYEVAMPSVDWITESPTRAISTHTHYYTIAENLYGEDRSSEIHFRCREHNIDEIVVIRQSSVQSIEPPLLTDEEGPYYAISSLNHLIWLSEQDYSLNSSMRCVQTSDIDMNNYAFTPIGTCKHGLVWSPNYDGNGYRLYNLRIDLPEKDNVGLFEGIVSNKISNIYIASGNISGHDRVGGIAGCASKGSPHYGSIIGCHNNATIKGRSYVGGIIGQTEAVDAKIIACANNGAVIGQRCCGGIAGSIEVNTSCQPTIKCGITACYNTGNITGEDIVGGIVGHTGALLPLDGSPILEASGIEYCYNTGVITSSGVVGGIIGNHQGGASQIYNIGKVVYTGSSTNPLKGGLCGRFYSNGNRYISRSFWLRYNEKDKAIGTEDELPDNHQNTYNSFSSTSWPIDRIWDWTISDFAWKSLGRWVEGGTPNGINSEFPKLYFEE</sequence>
<dbReference type="STRING" id="28117.BHV66_04105"/>
<protein>
    <recommendedName>
        <fullName evidence="1">BACON domain-containing protein</fullName>
    </recommendedName>
</protein>
<dbReference type="CDD" id="cd14948">
    <property type="entry name" value="BACON"/>
    <property type="match status" value="4"/>
</dbReference>
<dbReference type="PROSITE" id="PS51257">
    <property type="entry name" value="PROKAR_LIPOPROTEIN"/>
    <property type="match status" value="1"/>
</dbReference>
<dbReference type="Pfam" id="PF13004">
    <property type="entry name" value="BACON"/>
    <property type="match status" value="3"/>
</dbReference>
<feature type="domain" description="BACON" evidence="1">
    <location>
        <begin position="58"/>
        <end position="113"/>
    </location>
</feature>
<dbReference type="InterPro" id="IPR024361">
    <property type="entry name" value="BACON"/>
</dbReference>
<dbReference type="Gene3D" id="2.60.40.10">
    <property type="entry name" value="Immunoglobulins"/>
    <property type="match status" value="4"/>
</dbReference>
<evidence type="ECO:0000259" key="1">
    <source>
        <dbReference type="Pfam" id="PF13004"/>
    </source>
</evidence>
<evidence type="ECO:0000313" key="2">
    <source>
        <dbReference type="EMBL" id="OKY95400.1"/>
    </source>
</evidence>
<organism evidence="2 3">
    <name type="scientific">Alistipes putredinis</name>
    <dbReference type="NCBI Taxonomy" id="28117"/>
    <lineage>
        <taxon>Bacteria</taxon>
        <taxon>Pseudomonadati</taxon>
        <taxon>Bacteroidota</taxon>
        <taxon>Bacteroidia</taxon>
        <taxon>Bacteroidales</taxon>
        <taxon>Rikenellaceae</taxon>
        <taxon>Alistipes</taxon>
    </lineage>
</organism>
<dbReference type="InterPro" id="IPR013783">
    <property type="entry name" value="Ig-like_fold"/>
</dbReference>
<proteinExistence type="predicted"/>
<evidence type="ECO:0000313" key="3">
    <source>
        <dbReference type="Proteomes" id="UP000187417"/>
    </source>
</evidence>
<dbReference type="Proteomes" id="UP000187417">
    <property type="component" value="Unassembled WGS sequence"/>
</dbReference>
<feature type="domain" description="BACON" evidence="1">
    <location>
        <begin position="149"/>
        <end position="202"/>
    </location>
</feature>
<accession>A0A1Q6F909</accession>
<dbReference type="RefSeq" id="WP_217726896.1">
    <property type="nucleotide sequence ID" value="NZ_MNQH01000008.1"/>
</dbReference>
<dbReference type="AlphaFoldDB" id="A0A1Q6F909"/>
<name>A0A1Q6F909_9BACT</name>
<reference evidence="2 3" key="1">
    <citation type="journal article" date="2016" name="Nat. Biotechnol.">
        <title>Measurement of bacterial replication rates in microbial communities.</title>
        <authorList>
            <person name="Brown C.T."/>
            <person name="Olm M.R."/>
            <person name="Thomas B.C."/>
            <person name="Banfield J.F."/>
        </authorList>
    </citation>
    <scope>NUCLEOTIDE SEQUENCE [LARGE SCALE GENOMIC DNA]</scope>
    <source>
        <strain evidence="2">CAG:67_53_122</strain>
    </source>
</reference>
<comment type="caution">
    <text evidence="2">The sequence shown here is derived from an EMBL/GenBank/DDBJ whole genome shotgun (WGS) entry which is preliminary data.</text>
</comment>